<dbReference type="InterPro" id="IPR044878">
    <property type="entry name" value="UbiA_sf"/>
</dbReference>
<feature type="transmembrane region" description="Helical" evidence="1">
    <location>
        <begin position="725"/>
        <end position="742"/>
    </location>
</feature>
<dbReference type="Gene3D" id="1.10.357.140">
    <property type="entry name" value="UbiA prenyltransferase"/>
    <property type="match status" value="1"/>
</dbReference>
<dbReference type="GO" id="GO:0016765">
    <property type="term" value="F:transferase activity, transferring alkyl or aryl (other than methyl) groups"/>
    <property type="evidence" value="ECO:0007669"/>
    <property type="project" value="InterPro"/>
</dbReference>
<dbReference type="GO" id="GO:0009247">
    <property type="term" value="P:glycolipid biosynthetic process"/>
    <property type="evidence" value="ECO:0007669"/>
    <property type="project" value="TreeGrafter"/>
</dbReference>
<dbReference type="AlphaFoldDB" id="A0A3M6I2V0"/>
<feature type="transmembrane region" description="Helical" evidence="1">
    <location>
        <begin position="646"/>
        <end position="667"/>
    </location>
</feature>
<feature type="transmembrane region" description="Helical" evidence="1">
    <location>
        <begin position="781"/>
        <end position="801"/>
    </location>
</feature>
<accession>A0A3M6I2V0</accession>
<dbReference type="CDD" id="cd07519">
    <property type="entry name" value="HAD_PTase"/>
    <property type="match status" value="1"/>
</dbReference>
<evidence type="ECO:0000313" key="2">
    <source>
        <dbReference type="EMBL" id="RMW11463.1"/>
    </source>
</evidence>
<dbReference type="Proteomes" id="UP000271531">
    <property type="component" value="Unassembled WGS sequence"/>
</dbReference>
<feature type="transmembrane region" description="Helical" evidence="1">
    <location>
        <begin position="241"/>
        <end position="261"/>
    </location>
</feature>
<dbReference type="InterPro" id="IPR036412">
    <property type="entry name" value="HAD-like_sf"/>
</dbReference>
<feature type="transmembrane region" description="Helical" evidence="1">
    <location>
        <begin position="426"/>
        <end position="442"/>
    </location>
</feature>
<dbReference type="GO" id="GO:0005886">
    <property type="term" value="C:plasma membrane"/>
    <property type="evidence" value="ECO:0007669"/>
    <property type="project" value="InterPro"/>
</dbReference>
<feature type="transmembrane region" description="Helical" evidence="1">
    <location>
        <begin position="697"/>
        <end position="719"/>
    </location>
</feature>
<feature type="transmembrane region" description="Helical" evidence="1">
    <location>
        <begin position="282"/>
        <end position="304"/>
    </location>
</feature>
<keyword evidence="1" id="KW-0812">Transmembrane</keyword>
<dbReference type="GO" id="GO:0022857">
    <property type="term" value="F:transmembrane transporter activity"/>
    <property type="evidence" value="ECO:0007669"/>
    <property type="project" value="InterPro"/>
</dbReference>
<feature type="transmembrane region" description="Helical" evidence="1">
    <location>
        <begin position="364"/>
        <end position="382"/>
    </location>
</feature>
<comment type="caution">
    <text evidence="2">The sequence shown here is derived from an EMBL/GenBank/DDBJ whole genome shotgun (WGS) entry which is preliminary data.</text>
</comment>
<name>A0A3M6I2V0_PSEAJ</name>
<gene>
    <name evidence="2" type="ORF">ALP03_01233</name>
</gene>
<keyword evidence="1" id="KW-1133">Transmembrane helix</keyword>
<keyword evidence="1" id="KW-0472">Membrane</keyword>
<evidence type="ECO:0000256" key="1">
    <source>
        <dbReference type="SAM" id="Phobius"/>
    </source>
</evidence>
<dbReference type="InterPro" id="IPR039653">
    <property type="entry name" value="Prenyltransferase"/>
</dbReference>
<feature type="transmembrane region" description="Helical" evidence="1">
    <location>
        <begin position="389"/>
        <end position="406"/>
    </location>
</feature>
<dbReference type="PANTHER" id="PTHR11048">
    <property type="entry name" value="PRENYLTRANSFERASES"/>
    <property type="match status" value="1"/>
</dbReference>
<organism evidence="2 3">
    <name type="scientific">Pseudomonas amygdali pv. tabaci</name>
    <name type="common">Pseudomonas syringae pv. tabaci</name>
    <dbReference type="NCBI Taxonomy" id="322"/>
    <lineage>
        <taxon>Bacteria</taxon>
        <taxon>Pseudomonadati</taxon>
        <taxon>Pseudomonadota</taxon>
        <taxon>Gammaproteobacteria</taxon>
        <taxon>Pseudomonadales</taxon>
        <taxon>Pseudomonadaceae</taxon>
        <taxon>Pseudomonas</taxon>
        <taxon>Pseudomonas amygdali</taxon>
    </lineage>
</organism>
<dbReference type="EMBL" id="RBVA01000087">
    <property type="protein sequence ID" value="RMW11463.1"/>
    <property type="molecule type" value="Genomic_DNA"/>
</dbReference>
<protein>
    <recommendedName>
        <fullName evidence="4">Fusaric acid resistance protein region</fullName>
    </recommendedName>
</protein>
<evidence type="ECO:0008006" key="4">
    <source>
        <dbReference type="Google" id="ProtNLM"/>
    </source>
</evidence>
<dbReference type="Gene3D" id="3.40.50.1000">
    <property type="entry name" value="HAD superfamily/HAD-like"/>
    <property type="match status" value="1"/>
</dbReference>
<dbReference type="InterPro" id="IPR023214">
    <property type="entry name" value="HAD_sf"/>
</dbReference>
<dbReference type="PANTHER" id="PTHR11048:SF5">
    <property type="entry name" value="DECAPRENYL-PHOSPHATE PHOSPHORIBOSYLTRANSFERASE"/>
    <property type="match status" value="1"/>
</dbReference>
<feature type="transmembrane region" description="Helical" evidence="1">
    <location>
        <begin position="334"/>
        <end position="358"/>
    </location>
</feature>
<dbReference type="Pfam" id="PF04632">
    <property type="entry name" value="FUSC"/>
    <property type="match status" value="1"/>
</dbReference>
<dbReference type="InterPro" id="IPR006726">
    <property type="entry name" value="PHBA_efflux_AaeB/fusaric-R"/>
</dbReference>
<reference evidence="2 3" key="1">
    <citation type="submission" date="2018-08" db="EMBL/GenBank/DDBJ databases">
        <title>Recombination of ecologically and evolutionarily significant loci maintains genetic cohesion in the Pseudomonas syringae species complex.</title>
        <authorList>
            <person name="Dillon M."/>
            <person name="Thakur S."/>
            <person name="Almeida R.N.D."/>
            <person name="Weir B.S."/>
            <person name="Guttman D.S."/>
        </authorList>
    </citation>
    <scope>NUCLEOTIDE SEQUENCE [LARGE SCALE GENOMIC DNA]</scope>
    <source>
        <strain evidence="2 3">ICMP 4525</strain>
    </source>
</reference>
<dbReference type="SUPFAM" id="SSF56784">
    <property type="entry name" value="HAD-like"/>
    <property type="match status" value="1"/>
</dbReference>
<sequence>MRSLLQEQLFMPGTQGGVLEVDTPLVVDLDGTLLRSDLLFETAVAFIRGRPLQVFRIFTWLLQGKAPLKQGLALGTDIDVALLPYDAAVIAYIQTSRQHGRRVVMATASHETLANQIAAHLQMFDQVWASDGKTNLSAHRKRDLLVSHYGEGGFDYIGNSRDDLCIWKVSRKAIVASPLAGVERAARAQGNVEQVIKSTSSRRSAWYKALRLHQWLKNTLIFVPLLAAHQVQSTQLLLDGLLAFLCFGLCASSVYLLNDLLDLADDRHHRSKRERPFASGQLSIESGLLVIPLLLAAAFAGAAIMLPWQFAAVLAAYYLLTLVYSLYLKRHMAVDVIVLAMLYTTRILAGAAASVLLVPMFVQTPLLLAIVVGLWTGTLLFLSLHLRTANSYALMLAGYTMPLISLPVVDNPQAVFDIAVSRTEEIFLGIICAAVVGAMFWPRRLAPVFQATTEKWFSDASTYSQRFISRTCQPEEIGALRNSMVGSFNSLEMMIGQLSHEGARKQTVRNANELRGRMIHLLPVIDALDDALWALERRTPELLASLKPALQKACDWLESTADGPQREQWQQLHDELERLQPNSTQLDDRDQLLLSNTLFRLGEWIDLWLDCRTLQYAIKTDDQSPWRAVYRHWRLGRLTPFLDRGLMLYSVTSTVLAIIAASVLWILLGWKDGASAVALAAVSCSFFAAMDDPAPQIYRFFFWTLLSVVFASLYLFVVLPNLHDFPMLVLAFAVPFICVGTLTVQPRFFLGTLLTIVNTSSFISIQSAYDADFMNFLNSNLAGPAGLLFAFIWTLVFRPFGVELAVKRLTRFSWRDIASLSEDASLAEHRRMGVQMLDRLMQQLPRLTLTAQDTGIALRELRVALNMLDLLAYTRRATPAAQVLLRQVIDEVSGYFKHCRKAGERLPAPRGLLMAMDRARRSLTAQEMGDNPARLHLLHALSGLRLALLPGVEIVTVGGELTEQLPHNIDGAPL</sequence>
<feature type="transmembrane region" description="Helical" evidence="1">
    <location>
        <begin position="673"/>
        <end position="690"/>
    </location>
</feature>
<dbReference type="NCBIfam" id="NF006088">
    <property type="entry name" value="PRK08238.1"/>
    <property type="match status" value="1"/>
</dbReference>
<evidence type="ECO:0000313" key="3">
    <source>
        <dbReference type="Proteomes" id="UP000271531"/>
    </source>
</evidence>
<feature type="transmembrane region" description="Helical" evidence="1">
    <location>
        <begin position="310"/>
        <end position="327"/>
    </location>
</feature>
<proteinExistence type="predicted"/>